<feature type="region of interest" description="Disordered" evidence="1">
    <location>
        <begin position="46"/>
        <end position="68"/>
    </location>
</feature>
<evidence type="ECO:0000313" key="2">
    <source>
        <dbReference type="EMBL" id="VAX32554.1"/>
    </source>
</evidence>
<accession>A0A3B1D8T1</accession>
<dbReference type="AlphaFoldDB" id="A0A3B1D8T1"/>
<evidence type="ECO:0008006" key="3">
    <source>
        <dbReference type="Google" id="ProtNLM"/>
    </source>
</evidence>
<dbReference type="EMBL" id="UOGG01000209">
    <property type="protein sequence ID" value="VAX32554.1"/>
    <property type="molecule type" value="Genomic_DNA"/>
</dbReference>
<sequence length="230" mass="26341">MQIKCTECEHGINIPDENIPEGQAFSIACPGCRARIHVENPVLPQTNEGARPLVEGEPQNGNGAGDALGMVFSDDFEDEEEEEFQIYEENDKLALILDEPNKAQWTEVLEEKGFKVQYAKSAEHAMHKMKFTHYHYVILHENYDNLPLQKNPVYQNLVKMPMVTRRHIFLVVIGEQFKTLNNMQAFSTSVNLVVNEKDVDKLEKILKKSIAEHETFYKVFKESLQAMGKS</sequence>
<name>A0A3B1D8T1_9ZZZZ</name>
<proteinExistence type="predicted"/>
<gene>
    <name evidence="2" type="ORF">MNBD_NITROSPINAE05-951</name>
</gene>
<evidence type="ECO:0000256" key="1">
    <source>
        <dbReference type="SAM" id="MobiDB-lite"/>
    </source>
</evidence>
<protein>
    <recommendedName>
        <fullName evidence="3">Zinc finger/thioredoxin putative domain-containing protein</fullName>
    </recommendedName>
</protein>
<organism evidence="2">
    <name type="scientific">hydrothermal vent metagenome</name>
    <dbReference type="NCBI Taxonomy" id="652676"/>
    <lineage>
        <taxon>unclassified sequences</taxon>
        <taxon>metagenomes</taxon>
        <taxon>ecological metagenomes</taxon>
    </lineage>
</organism>
<reference evidence="2" key="1">
    <citation type="submission" date="2018-06" db="EMBL/GenBank/DDBJ databases">
        <authorList>
            <person name="Zhirakovskaya E."/>
        </authorList>
    </citation>
    <scope>NUCLEOTIDE SEQUENCE</scope>
</reference>